<proteinExistence type="predicted"/>
<dbReference type="PANTHER" id="PTHR46160:SF9">
    <property type="entry name" value="PROTEIN PRY2-RELATED"/>
    <property type="match status" value="1"/>
</dbReference>
<reference evidence="5" key="2">
    <citation type="submission" date="2025-09" db="UniProtKB">
        <authorList>
            <consortium name="Ensembl"/>
        </authorList>
    </citation>
    <scope>IDENTIFICATION</scope>
</reference>
<evidence type="ECO:0008006" key="7">
    <source>
        <dbReference type="Google" id="ProtNLM"/>
    </source>
</evidence>
<evidence type="ECO:0000256" key="2">
    <source>
        <dbReference type="ARBA" id="ARBA00023136"/>
    </source>
</evidence>
<dbReference type="STRING" id="1676925.ENSPKIP00000036787"/>
<dbReference type="Pfam" id="PF01826">
    <property type="entry name" value="TIL"/>
    <property type="match status" value="1"/>
</dbReference>
<dbReference type="SUPFAM" id="SSF57603">
    <property type="entry name" value="FnI-like domain"/>
    <property type="match status" value="1"/>
</dbReference>
<dbReference type="GO" id="GO:0007160">
    <property type="term" value="P:cell-matrix adhesion"/>
    <property type="evidence" value="ECO:0007669"/>
    <property type="project" value="InterPro"/>
</dbReference>
<dbReference type="SMART" id="SM00539">
    <property type="entry name" value="NIDO"/>
    <property type="match status" value="1"/>
</dbReference>
<organism evidence="5 6">
    <name type="scientific">Paramormyrops kingsleyae</name>
    <dbReference type="NCBI Taxonomy" id="1676925"/>
    <lineage>
        <taxon>Eukaryota</taxon>
        <taxon>Metazoa</taxon>
        <taxon>Chordata</taxon>
        <taxon>Craniata</taxon>
        <taxon>Vertebrata</taxon>
        <taxon>Euteleostomi</taxon>
        <taxon>Actinopterygii</taxon>
        <taxon>Neopterygii</taxon>
        <taxon>Teleostei</taxon>
        <taxon>Osteoglossocephala</taxon>
        <taxon>Osteoglossomorpha</taxon>
        <taxon>Osteoglossiformes</taxon>
        <taxon>Mormyridae</taxon>
        <taxon>Paramormyrops</taxon>
    </lineage>
</organism>
<dbReference type="PROSITE" id="PS51233">
    <property type="entry name" value="VWFD"/>
    <property type="match status" value="1"/>
</dbReference>
<name>A0A3B3T150_9TELE</name>
<dbReference type="Proteomes" id="UP000261540">
    <property type="component" value="Unplaced"/>
</dbReference>
<keyword evidence="2" id="KW-0472">Membrane</keyword>
<evidence type="ECO:0000259" key="3">
    <source>
        <dbReference type="PROSITE" id="PS51220"/>
    </source>
</evidence>
<feature type="domain" description="NIDO" evidence="3">
    <location>
        <begin position="36"/>
        <end position="172"/>
    </location>
</feature>
<sequence>MFFFFQLNVNGALTFDSPWIGYMPWRFPVKRDIIAPFWAYFYTTFDGFVSYRGVTSGDILNKTTQDINQYFPDVPFNATWAFIVTWYNVTYVNATGTATFQVVLISNEETSFMLMNYGRIDAPPYYVKAGYDTYGSVNYFNMLESFSDNITDLSNTTNTGISGCWAFRTDVSHVCETEGSFLQLGASFWNDSSCLEMCTCTTSGVQCEAISCSFDQMCQSASFKYSCQDVVCPPNSHFDSQATACPATCFDPLSPNNCTLAPIENCTCDEGYVLAVGECVPVQQCGCMFREQYYSVGETVLLGEDCGQQCICNSSGMTCLDHSCNPQEVCSVQDGQIGCHPQGYLTCTVGEYVYRTFDGLGFQYEGACGLILTTVTSGTDLPNFVVSTQKVPNDPQGDGFTNILKFESNGTDVSVTLGDTS</sequence>
<dbReference type="InterPro" id="IPR003886">
    <property type="entry name" value="NIDO_dom"/>
</dbReference>
<dbReference type="PANTHER" id="PTHR46160">
    <property type="entry name" value="ALPHA-TECTORIN-RELATED"/>
    <property type="match status" value="1"/>
</dbReference>
<dbReference type="GeneTree" id="ENSGT00950000183155"/>
<dbReference type="SUPFAM" id="SSF57567">
    <property type="entry name" value="Serine protease inhibitors"/>
    <property type="match status" value="1"/>
</dbReference>
<comment type="subcellular location">
    <subcellularLocation>
        <location evidence="1">Membrane</location>
    </subcellularLocation>
</comment>
<dbReference type="Gene3D" id="2.10.25.10">
    <property type="entry name" value="Laminin"/>
    <property type="match status" value="1"/>
</dbReference>
<protein>
    <recommendedName>
        <fullName evidence="7">NIDO domain-containing protein</fullName>
    </recommendedName>
</protein>
<evidence type="ECO:0000259" key="4">
    <source>
        <dbReference type="PROSITE" id="PS51233"/>
    </source>
</evidence>
<dbReference type="InterPro" id="IPR001846">
    <property type="entry name" value="VWF_type-D"/>
</dbReference>
<evidence type="ECO:0000313" key="6">
    <source>
        <dbReference type="Proteomes" id="UP000261540"/>
    </source>
</evidence>
<dbReference type="InterPro" id="IPR025615">
    <property type="entry name" value="TILa_dom"/>
</dbReference>
<accession>A0A3B3T150</accession>
<dbReference type="AlphaFoldDB" id="A0A3B3T150"/>
<dbReference type="InterPro" id="IPR052749">
    <property type="entry name" value="Alpha-tectorin"/>
</dbReference>
<keyword evidence="6" id="KW-1185">Reference proteome</keyword>
<dbReference type="PROSITE" id="PS51220">
    <property type="entry name" value="NIDO"/>
    <property type="match status" value="1"/>
</dbReference>
<feature type="domain" description="VWFD" evidence="4">
    <location>
        <begin position="345"/>
        <end position="421"/>
    </location>
</feature>
<dbReference type="Pfam" id="PF06119">
    <property type="entry name" value="NIDO"/>
    <property type="match status" value="1"/>
</dbReference>
<dbReference type="InterPro" id="IPR002919">
    <property type="entry name" value="TIL_dom"/>
</dbReference>
<dbReference type="GO" id="GO:0016020">
    <property type="term" value="C:membrane"/>
    <property type="evidence" value="ECO:0007669"/>
    <property type="project" value="UniProtKB-SubCell"/>
</dbReference>
<evidence type="ECO:0000256" key="1">
    <source>
        <dbReference type="ARBA" id="ARBA00004370"/>
    </source>
</evidence>
<dbReference type="Ensembl" id="ENSPKIT00000017740.1">
    <property type="protein sequence ID" value="ENSPKIP00000036787.1"/>
    <property type="gene ID" value="ENSPKIG00000015232.1"/>
</dbReference>
<reference evidence="5" key="1">
    <citation type="submission" date="2025-08" db="UniProtKB">
        <authorList>
            <consortium name="Ensembl"/>
        </authorList>
    </citation>
    <scope>IDENTIFICATION</scope>
</reference>
<evidence type="ECO:0000313" key="5">
    <source>
        <dbReference type="Ensembl" id="ENSPKIP00000036787.1"/>
    </source>
</evidence>
<dbReference type="InterPro" id="IPR036084">
    <property type="entry name" value="Ser_inhib-like_sf"/>
</dbReference>
<dbReference type="CDD" id="cd19941">
    <property type="entry name" value="TIL"/>
    <property type="match status" value="1"/>
</dbReference>
<dbReference type="Pfam" id="PF12714">
    <property type="entry name" value="TILa"/>
    <property type="match status" value="2"/>
</dbReference>